<feature type="domain" description="Helicase ATP-binding" evidence="6">
    <location>
        <begin position="148"/>
        <end position="341"/>
    </location>
</feature>
<accession>A0A3D8RW24</accession>
<keyword evidence="1" id="KW-0547">Nucleotide-binding</keyword>
<dbReference type="PROSITE" id="PS51194">
    <property type="entry name" value="HELICASE_CTER"/>
    <property type="match status" value="1"/>
</dbReference>
<dbReference type="GO" id="GO:0005524">
    <property type="term" value="F:ATP binding"/>
    <property type="evidence" value="ECO:0007669"/>
    <property type="project" value="UniProtKB-KW"/>
</dbReference>
<sequence length="932" mass="102671">MASRKESSVGHKTTVNGPLAVRNNTTAIVSAASHKRPFSELLQNDRLVPTNEVGTSRRHFQRPSLIETRPQILKASEICDCENNCRLRNPATDYSQRKRLQLTPTPASDPLLHLSHPCYNLLPGLVQNFANLGICSIYPWQSKCLRGRGLLSGKRNLVYSAPTGGGKSLVADLLMLKTIIENPEKKAILVLPYVALVQEKTRWLRRAVEGIQKKQSDVVNNQQHALWRKRGDENSVRVVGFFGGSRSMANWADMDIAVCTIEKANSLINTAIDDCTVSNLGVVVIDELHMIDDDHRGYLLELLGTKLLSLEQKVQIIGMSATLQNPEILAKWLSNALYYESKYRPVPVEEHLVFDNTVYAAASSSSFYKTATQLQLAQSKTAAQAVPVPLRTIKSSEHSELKNPLINAVVALANETARAGYGALVFCSSRTGCETDALLISQVLPRGEEVSQDLMRERRDLMHELRSSSTGLDPVLEKTIPYGVGFHHAGLTTEERDIVATAYDNGIIKVIVATCSLAAGINLPARRVILHGARMGADLVGPAMLRQMRGRAGRKGKDEIGETYLCCQKSDLEAVAILMEAEIPVIESCLLPGKRGLKRALLEVIATRLATSAGSVDDYIKKTLLYQSIHGDELSDMVKSTLTELSADGLITNAGGSEFEATTLGLAVTASSLGPEDGLFVNRELRKALRAFVMDGDLHVLYTFTPVQVTLSKVDWQVFRKEMDNLDESSLRVMSFVGVKPSLVNKMAQGGTMKESTLAEEEVARIYKRFYTALQLRDLCNEMPIHAVARKYGLPRGSVQNLAQTCHGFAAGMIKFCERMGWAALGAVLDHFSDRLKAGAKADLLALAEITYVKSRTARIFWENGFKNVGAVAAADIKELLPVLLMAQPKKPRLDAAEEEKYHQKLLLKAEIISKSANRVWDRIMQAEVEEE</sequence>
<dbReference type="PANTHER" id="PTHR47961:SF6">
    <property type="entry name" value="DNA-DIRECTED DNA POLYMERASE"/>
    <property type="match status" value="1"/>
</dbReference>
<dbReference type="SMART" id="SM00490">
    <property type="entry name" value="HELICc"/>
    <property type="match status" value="1"/>
</dbReference>
<dbReference type="InterPro" id="IPR036390">
    <property type="entry name" value="WH_DNA-bd_sf"/>
</dbReference>
<proteinExistence type="predicted"/>
<evidence type="ECO:0000256" key="5">
    <source>
        <dbReference type="ARBA" id="ARBA00048988"/>
    </source>
</evidence>
<dbReference type="SUPFAM" id="SSF158702">
    <property type="entry name" value="Sec63 N-terminal domain-like"/>
    <property type="match status" value="1"/>
</dbReference>
<keyword evidence="4" id="KW-0067">ATP-binding</keyword>
<keyword evidence="9" id="KW-1185">Reference proteome</keyword>
<comment type="caution">
    <text evidence="8">The sequence shown here is derived from an EMBL/GenBank/DDBJ whole genome shotgun (WGS) entry which is preliminary data.</text>
</comment>
<feature type="domain" description="Helicase C-terminal" evidence="7">
    <location>
        <begin position="404"/>
        <end position="605"/>
    </location>
</feature>
<evidence type="ECO:0000259" key="6">
    <source>
        <dbReference type="PROSITE" id="PS51192"/>
    </source>
</evidence>
<dbReference type="InterPro" id="IPR011545">
    <property type="entry name" value="DEAD/DEAH_box_helicase_dom"/>
</dbReference>
<dbReference type="PROSITE" id="PS51192">
    <property type="entry name" value="HELICASE_ATP_BIND_1"/>
    <property type="match status" value="1"/>
</dbReference>
<dbReference type="Pfam" id="PF25453">
    <property type="entry name" value="DUF7898"/>
    <property type="match status" value="1"/>
</dbReference>
<dbReference type="OrthoDB" id="2320933at2759"/>
<dbReference type="SUPFAM" id="SSF52540">
    <property type="entry name" value="P-loop containing nucleoside triphosphate hydrolases"/>
    <property type="match status" value="1"/>
</dbReference>
<dbReference type="Pfam" id="PF00271">
    <property type="entry name" value="Helicase_C"/>
    <property type="match status" value="1"/>
</dbReference>
<dbReference type="AlphaFoldDB" id="A0A3D8RW24"/>
<dbReference type="SUPFAM" id="SSF46785">
    <property type="entry name" value="Winged helix' DNA-binding domain"/>
    <property type="match status" value="1"/>
</dbReference>
<dbReference type="Pfam" id="PF00270">
    <property type="entry name" value="DEAD"/>
    <property type="match status" value="1"/>
</dbReference>
<dbReference type="GO" id="GO:0043138">
    <property type="term" value="F:3'-5' DNA helicase activity"/>
    <property type="evidence" value="ECO:0007669"/>
    <property type="project" value="UniProtKB-EC"/>
</dbReference>
<dbReference type="FunFam" id="1.10.3380.20:FF:000005">
    <property type="entry name" value="DNA-directed DNA polymerase theta, putative"/>
    <property type="match status" value="1"/>
</dbReference>
<comment type="catalytic activity">
    <reaction evidence="5">
        <text>ATP + H2O = ADP + phosphate + H(+)</text>
        <dbReference type="Rhea" id="RHEA:13065"/>
        <dbReference type="ChEBI" id="CHEBI:15377"/>
        <dbReference type="ChEBI" id="CHEBI:15378"/>
        <dbReference type="ChEBI" id="CHEBI:30616"/>
        <dbReference type="ChEBI" id="CHEBI:43474"/>
        <dbReference type="ChEBI" id="CHEBI:456216"/>
        <dbReference type="EC" id="5.6.2.4"/>
    </reaction>
</comment>
<keyword evidence="3" id="KW-0347">Helicase</keyword>
<gene>
    <name evidence="8" type="ORF">BP5796_05992</name>
</gene>
<dbReference type="Pfam" id="PF20470">
    <property type="entry name" value="HTH_61"/>
    <property type="match status" value="1"/>
</dbReference>
<dbReference type="GO" id="GO:0003887">
    <property type="term" value="F:DNA-directed DNA polymerase activity"/>
    <property type="evidence" value="ECO:0007669"/>
    <property type="project" value="UniProtKB-KW"/>
</dbReference>
<keyword evidence="8" id="KW-0239">DNA-directed DNA polymerase</keyword>
<name>A0A3D8RW24_9HELO</name>
<evidence type="ECO:0000256" key="2">
    <source>
        <dbReference type="ARBA" id="ARBA00022801"/>
    </source>
</evidence>
<dbReference type="InterPro" id="IPR027417">
    <property type="entry name" value="P-loop_NTPase"/>
</dbReference>
<dbReference type="Gene3D" id="3.40.50.300">
    <property type="entry name" value="P-loop containing nucleotide triphosphate hydrolases"/>
    <property type="match status" value="2"/>
</dbReference>
<dbReference type="InterPro" id="IPR057220">
    <property type="entry name" value="DUF7898"/>
</dbReference>
<dbReference type="InterPro" id="IPR048960">
    <property type="entry name" value="POLQ-like_helical"/>
</dbReference>
<dbReference type="CDD" id="cd18795">
    <property type="entry name" value="SF2_C_Ski2"/>
    <property type="match status" value="1"/>
</dbReference>
<dbReference type="InterPro" id="IPR050474">
    <property type="entry name" value="Hel308_SKI2-like"/>
</dbReference>
<evidence type="ECO:0000259" key="7">
    <source>
        <dbReference type="PROSITE" id="PS51194"/>
    </source>
</evidence>
<dbReference type="PANTHER" id="PTHR47961">
    <property type="entry name" value="DNA POLYMERASE THETA, PUTATIVE (AFU_ORTHOLOGUE AFUA_1G05260)-RELATED"/>
    <property type="match status" value="1"/>
</dbReference>
<protein>
    <submittedName>
        <fullName evidence="8">Putative DNA-directed DNA polymerase protein</fullName>
    </submittedName>
</protein>
<dbReference type="Gene3D" id="1.10.3380.20">
    <property type="match status" value="1"/>
</dbReference>
<dbReference type="GO" id="GO:0003676">
    <property type="term" value="F:nucleic acid binding"/>
    <property type="evidence" value="ECO:0007669"/>
    <property type="project" value="InterPro"/>
</dbReference>
<dbReference type="GO" id="GO:0016787">
    <property type="term" value="F:hydrolase activity"/>
    <property type="evidence" value="ECO:0007669"/>
    <property type="project" value="UniProtKB-KW"/>
</dbReference>
<dbReference type="Proteomes" id="UP000256328">
    <property type="component" value="Unassembled WGS sequence"/>
</dbReference>
<dbReference type="InterPro" id="IPR046931">
    <property type="entry name" value="HTH_61"/>
</dbReference>
<dbReference type="InterPro" id="IPR001650">
    <property type="entry name" value="Helicase_C-like"/>
</dbReference>
<evidence type="ECO:0000256" key="4">
    <source>
        <dbReference type="ARBA" id="ARBA00022840"/>
    </source>
</evidence>
<dbReference type="InterPro" id="IPR014001">
    <property type="entry name" value="Helicase_ATP-bd"/>
</dbReference>
<keyword evidence="8" id="KW-0548">Nucleotidyltransferase</keyword>
<organism evidence="8 9">
    <name type="scientific">Coleophoma crateriformis</name>
    <dbReference type="NCBI Taxonomy" id="565419"/>
    <lineage>
        <taxon>Eukaryota</taxon>
        <taxon>Fungi</taxon>
        <taxon>Dikarya</taxon>
        <taxon>Ascomycota</taxon>
        <taxon>Pezizomycotina</taxon>
        <taxon>Leotiomycetes</taxon>
        <taxon>Helotiales</taxon>
        <taxon>Dermateaceae</taxon>
        <taxon>Coleophoma</taxon>
    </lineage>
</organism>
<dbReference type="Pfam" id="PF21099">
    <property type="entry name" value="POLQ_helical"/>
    <property type="match status" value="1"/>
</dbReference>
<dbReference type="SMART" id="SM00487">
    <property type="entry name" value="DEXDc"/>
    <property type="match status" value="1"/>
</dbReference>
<evidence type="ECO:0000256" key="1">
    <source>
        <dbReference type="ARBA" id="ARBA00022741"/>
    </source>
</evidence>
<evidence type="ECO:0000313" key="9">
    <source>
        <dbReference type="Proteomes" id="UP000256328"/>
    </source>
</evidence>
<evidence type="ECO:0000256" key="3">
    <source>
        <dbReference type="ARBA" id="ARBA00022806"/>
    </source>
</evidence>
<reference evidence="8 9" key="1">
    <citation type="journal article" date="2018" name="IMA Fungus">
        <title>IMA Genome-F 9: Draft genome sequence of Annulohypoxylon stygium, Aspergillus mulundensis, Berkeleyomyces basicola (syn. Thielaviopsis basicola), Ceratocystis smalleyi, two Cercospora beticola strains, Coleophoma cylindrospora, Fusarium fracticaudum, Phialophora cf. hyalina, and Morchella septimelata.</title>
        <authorList>
            <person name="Wingfield B.D."/>
            <person name="Bills G.F."/>
            <person name="Dong Y."/>
            <person name="Huang W."/>
            <person name="Nel W.J."/>
            <person name="Swalarsk-Parry B.S."/>
            <person name="Vaghefi N."/>
            <person name="Wilken P.M."/>
            <person name="An Z."/>
            <person name="de Beer Z.W."/>
            <person name="De Vos L."/>
            <person name="Chen L."/>
            <person name="Duong T.A."/>
            <person name="Gao Y."/>
            <person name="Hammerbacher A."/>
            <person name="Kikkert J.R."/>
            <person name="Li Y."/>
            <person name="Li H."/>
            <person name="Li K."/>
            <person name="Li Q."/>
            <person name="Liu X."/>
            <person name="Ma X."/>
            <person name="Naidoo K."/>
            <person name="Pethybridge S.J."/>
            <person name="Sun J."/>
            <person name="Steenkamp E.T."/>
            <person name="van der Nest M.A."/>
            <person name="van Wyk S."/>
            <person name="Wingfield M.J."/>
            <person name="Xiong C."/>
            <person name="Yue Q."/>
            <person name="Zhang X."/>
        </authorList>
    </citation>
    <scope>NUCLEOTIDE SEQUENCE [LARGE SCALE GENOMIC DNA]</scope>
    <source>
        <strain evidence="8 9">BP5796</strain>
    </source>
</reference>
<evidence type="ECO:0000313" key="8">
    <source>
        <dbReference type="EMBL" id="RDW78140.1"/>
    </source>
</evidence>
<keyword evidence="2" id="KW-0378">Hydrolase</keyword>
<dbReference type="EMBL" id="PDLN01000008">
    <property type="protein sequence ID" value="RDW78140.1"/>
    <property type="molecule type" value="Genomic_DNA"/>
</dbReference>
<keyword evidence="8" id="KW-0808">Transferase</keyword>